<evidence type="ECO:0000256" key="2">
    <source>
        <dbReference type="SAM" id="MobiDB-lite"/>
    </source>
</evidence>
<accession>A0A1J4JGL6</accession>
<keyword evidence="1" id="KW-0344">Guanine-nucleotide releasing factor</keyword>
<sequence length="615" mass="71196">MSQQQDTQPQKATSSETLPTEEEAEQYALWLHDILSENPQLLALRERVLPWTGGYSFANAVHTDTVSTTTHTNRFTNLELIYQHLCAIGMRQTAEILEKECGHKFQLVDQPWEKTDLHLLVSMGVLPREDPWSIPNDPHHQYPLEYLEEDFFASPYREDYSTIWEELSNPDLNVIFKTGERTIDTMKAASLRRLVVFFATSSSDILPDEELIKYLLMIHSITSSKHFFEHVRAIFDFQKLDMPDNVKAELLKRKNELQIGSFNIIKKWIPYGNFIGRKTIKSITHFCRRILDNKDEYGPVTKFAESLLITTSSGKRNAISSSSFKSPCIPYPALLFKPSMSIFDPEPEEVARQITLIFHNAFKAVHSREFVVAFENRDISPQTPTLAEFFTIGHKLKRQIIEAISERPDPRTLYSILVICYYLKKMGNYAALSWITRAIKSKDLCQFSPLDSLITDQAITDQIYKIRFDDEDEDDQKTIEPAVREQAFKEYIKSQNIRNQIEFLSKCAGDNLNDNKLYNDDILLRFSKWKVSIPNIIAEIHALMVDKSPSFIDGLINVEKIRPIANKITILYRFQFICSPYPYYDIPQIQKVINRGPLLQKNQVRAKLAQIQSNM</sequence>
<dbReference type="PROSITE" id="PS50896">
    <property type="entry name" value="LISH"/>
    <property type="match status" value="1"/>
</dbReference>
<feature type="domain" description="Ras-GEF" evidence="3">
    <location>
        <begin position="346"/>
        <end position="608"/>
    </location>
</feature>
<name>A0A1J4JGL6_9EUKA</name>
<proteinExistence type="predicted"/>
<dbReference type="InterPro" id="IPR001895">
    <property type="entry name" value="RASGEF_cat_dom"/>
</dbReference>
<dbReference type="OrthoDB" id="546434at2759"/>
<dbReference type="EMBL" id="MLAK01001165">
    <property type="protein sequence ID" value="OHS96597.1"/>
    <property type="molecule type" value="Genomic_DNA"/>
</dbReference>
<organism evidence="4 5">
    <name type="scientific">Tritrichomonas foetus</name>
    <dbReference type="NCBI Taxonomy" id="1144522"/>
    <lineage>
        <taxon>Eukaryota</taxon>
        <taxon>Metamonada</taxon>
        <taxon>Parabasalia</taxon>
        <taxon>Tritrichomonadida</taxon>
        <taxon>Tritrichomonadidae</taxon>
        <taxon>Tritrichomonas</taxon>
    </lineage>
</organism>
<reference evidence="4" key="1">
    <citation type="submission" date="2016-10" db="EMBL/GenBank/DDBJ databases">
        <authorList>
            <person name="Benchimol M."/>
            <person name="Almeida L.G."/>
            <person name="Vasconcelos A.T."/>
            <person name="Perreira-Neves A."/>
            <person name="Rosa I.A."/>
            <person name="Tasca T."/>
            <person name="Bogo M.R."/>
            <person name="de Souza W."/>
        </authorList>
    </citation>
    <scope>NUCLEOTIDE SEQUENCE [LARGE SCALE GENOMIC DNA]</scope>
    <source>
        <strain evidence="4">K</strain>
    </source>
</reference>
<dbReference type="Gene3D" id="1.10.840.10">
    <property type="entry name" value="Ras guanine-nucleotide exchange factors catalytic domain"/>
    <property type="match status" value="1"/>
</dbReference>
<dbReference type="InterPro" id="IPR036964">
    <property type="entry name" value="RASGEF_cat_dom_sf"/>
</dbReference>
<protein>
    <submittedName>
        <fullName evidence="4">RasGEF domain containing protein</fullName>
    </submittedName>
</protein>
<dbReference type="GeneID" id="94845991"/>
<dbReference type="Proteomes" id="UP000179807">
    <property type="component" value="Unassembled WGS sequence"/>
</dbReference>
<keyword evidence="5" id="KW-1185">Reference proteome</keyword>
<evidence type="ECO:0000256" key="1">
    <source>
        <dbReference type="PROSITE-ProRule" id="PRU00168"/>
    </source>
</evidence>
<dbReference type="VEuPathDB" id="TrichDB:TRFO_37209"/>
<evidence type="ECO:0000313" key="4">
    <source>
        <dbReference type="EMBL" id="OHS96597.1"/>
    </source>
</evidence>
<gene>
    <name evidence="4" type="ORF">TRFO_37209</name>
</gene>
<dbReference type="RefSeq" id="XP_068349734.1">
    <property type="nucleotide sequence ID" value="XM_068511287.1"/>
</dbReference>
<dbReference type="InterPro" id="IPR023578">
    <property type="entry name" value="Ras_GEF_dom_sf"/>
</dbReference>
<dbReference type="SUPFAM" id="SSF48366">
    <property type="entry name" value="Ras GEF"/>
    <property type="match status" value="1"/>
</dbReference>
<dbReference type="PROSITE" id="PS50009">
    <property type="entry name" value="RASGEF_CAT"/>
    <property type="match status" value="1"/>
</dbReference>
<feature type="compositionally biased region" description="Polar residues" evidence="2">
    <location>
        <begin position="1"/>
        <end position="18"/>
    </location>
</feature>
<evidence type="ECO:0000313" key="5">
    <source>
        <dbReference type="Proteomes" id="UP000179807"/>
    </source>
</evidence>
<dbReference type="AlphaFoldDB" id="A0A1J4JGL6"/>
<dbReference type="GO" id="GO:0007264">
    <property type="term" value="P:small GTPase-mediated signal transduction"/>
    <property type="evidence" value="ECO:0007669"/>
    <property type="project" value="InterPro"/>
</dbReference>
<feature type="region of interest" description="Disordered" evidence="2">
    <location>
        <begin position="1"/>
        <end position="20"/>
    </location>
</feature>
<dbReference type="GO" id="GO:0005085">
    <property type="term" value="F:guanyl-nucleotide exchange factor activity"/>
    <property type="evidence" value="ECO:0007669"/>
    <property type="project" value="UniProtKB-KW"/>
</dbReference>
<dbReference type="Pfam" id="PF00617">
    <property type="entry name" value="RasGEF"/>
    <property type="match status" value="1"/>
</dbReference>
<evidence type="ECO:0000259" key="3">
    <source>
        <dbReference type="PROSITE" id="PS50009"/>
    </source>
</evidence>
<comment type="caution">
    <text evidence="4">The sequence shown here is derived from an EMBL/GenBank/DDBJ whole genome shotgun (WGS) entry which is preliminary data.</text>
</comment>
<dbReference type="InterPro" id="IPR006594">
    <property type="entry name" value="LisH"/>
</dbReference>